<organism evidence="7 8">
    <name type="scientific">Cycloclasticus pugetii</name>
    <dbReference type="NCBI Taxonomy" id="34068"/>
    <lineage>
        <taxon>Bacteria</taxon>
        <taxon>Pseudomonadati</taxon>
        <taxon>Pseudomonadota</taxon>
        <taxon>Gammaproteobacteria</taxon>
        <taxon>Thiotrichales</taxon>
        <taxon>Piscirickettsiaceae</taxon>
        <taxon>Cycloclasticus</taxon>
    </lineage>
</organism>
<keyword evidence="8" id="KW-1185">Reference proteome</keyword>
<evidence type="ECO:0000313" key="8">
    <source>
        <dbReference type="Proteomes" id="UP000015462"/>
    </source>
</evidence>
<dbReference type="InterPro" id="IPR017927">
    <property type="entry name" value="FAD-bd_FR_type"/>
</dbReference>
<gene>
    <name evidence="7" type="ORF">L196_11168</name>
</gene>
<dbReference type="Pfam" id="PF00970">
    <property type="entry name" value="FAD_binding_6"/>
    <property type="match status" value="1"/>
</dbReference>
<dbReference type="PANTHER" id="PTHR43644">
    <property type="entry name" value="NA(+)-TRANSLOCATING NADH-QUINONE REDUCTASE SUBUNIT"/>
    <property type="match status" value="1"/>
</dbReference>
<dbReference type="Gene3D" id="2.40.30.10">
    <property type="entry name" value="Translation factors"/>
    <property type="match status" value="1"/>
</dbReference>
<evidence type="ECO:0000256" key="1">
    <source>
        <dbReference type="ARBA" id="ARBA00022448"/>
    </source>
</evidence>
<evidence type="ECO:0000259" key="5">
    <source>
        <dbReference type="PROSITE" id="PS51085"/>
    </source>
</evidence>
<dbReference type="Pfam" id="PF00175">
    <property type="entry name" value="NAD_binding_1"/>
    <property type="match status" value="1"/>
</dbReference>
<keyword evidence="7" id="KW-0560">Oxidoreductase</keyword>
<dbReference type="CDD" id="cd06190">
    <property type="entry name" value="T4MO_e_transfer_like"/>
    <property type="match status" value="1"/>
</dbReference>
<dbReference type="PROSITE" id="PS51085">
    <property type="entry name" value="2FE2S_FER_2"/>
    <property type="match status" value="1"/>
</dbReference>
<dbReference type="Pfam" id="PF00111">
    <property type="entry name" value="Fer2"/>
    <property type="match status" value="1"/>
</dbReference>
<keyword evidence="7" id="KW-0223">Dioxygenase</keyword>
<sequence length="340" mass="37621">MTSYNVKISGQELEFACEEGDTILRAALRAGVGMPYECNSGGCGACKVEVLNGEVENIWEDAPGLSPRDIKKGRKLSCQCIPTEDLEIKVRLNPEAMPLHKPIKGKAVLFEINKLTEDMAEFCFKTEHPAHFKAGQFALLDFPGITGSRGYSMCNLPNEEGEWRFIIKKMPDGSATTTLFEDYEVGAEIVIDGPYGLAYLKPEIPRDIVCVGGGSGLSPEMSIIKAAARDPQLSDRNIYLFYGGRTPSDICPPKLIEADDDLRGRVKNFNAVSDVEAAEAAGWNGDVGFIHELLGKTLGEKLPEHEFYFCGPPPMTDALTRMLMTEYKVPFDQIHYDRFY</sequence>
<dbReference type="InterPro" id="IPR036010">
    <property type="entry name" value="2Fe-2S_ferredoxin-like_sf"/>
</dbReference>
<dbReference type="SUPFAM" id="SSF54292">
    <property type="entry name" value="2Fe-2S ferredoxin-like"/>
    <property type="match status" value="1"/>
</dbReference>
<dbReference type="InterPro" id="IPR039261">
    <property type="entry name" value="FNR_nucleotide-bd"/>
</dbReference>
<dbReference type="PROSITE" id="PS00197">
    <property type="entry name" value="2FE2S_FER_1"/>
    <property type="match status" value="1"/>
</dbReference>
<dbReference type="RefSeq" id="WP_015007022.1">
    <property type="nucleotide sequence ID" value="NZ_JARGOU010000029.1"/>
</dbReference>
<proteinExistence type="predicted"/>
<dbReference type="Gene3D" id="3.40.50.80">
    <property type="entry name" value="Nucleotide-binding domain of ferredoxin-NADP reductase (FNR) module"/>
    <property type="match status" value="1"/>
</dbReference>
<name>A0AB33YYV7_9GAMM</name>
<reference evidence="7 8" key="1">
    <citation type="journal article" date="2013" name="Genome Announc.">
        <title>Genome Sequence of the Pyrene- and Fluoranthene-Degrading Bacterium Cycloclasticus sp. Strain PY97M.</title>
        <authorList>
            <person name="Cui Z."/>
            <person name="Xu G."/>
            <person name="Li Q."/>
            <person name="Gao W."/>
            <person name="Zheng L."/>
        </authorList>
    </citation>
    <scope>NUCLEOTIDE SEQUENCE [LARGE SCALE GENOMIC DNA]</scope>
    <source>
        <strain evidence="7 8">PY97M</strain>
    </source>
</reference>
<comment type="caution">
    <text evidence="7">The sequence shown here is derived from an EMBL/GenBank/DDBJ whole genome shotgun (WGS) entry which is preliminary data.</text>
</comment>
<dbReference type="GO" id="GO:0051213">
    <property type="term" value="F:dioxygenase activity"/>
    <property type="evidence" value="ECO:0007669"/>
    <property type="project" value="UniProtKB-KW"/>
</dbReference>
<feature type="domain" description="2Fe-2S ferredoxin-type" evidence="5">
    <location>
        <begin position="4"/>
        <end position="96"/>
    </location>
</feature>
<dbReference type="PANTHER" id="PTHR43644:SF1">
    <property type="entry name" value="NAD(P)H-FLAVIN REDUCTASE"/>
    <property type="match status" value="1"/>
</dbReference>
<dbReference type="InterPro" id="IPR006058">
    <property type="entry name" value="2Fe2S_fd_BS"/>
</dbReference>
<dbReference type="Proteomes" id="UP000015462">
    <property type="component" value="Unassembled WGS sequence"/>
</dbReference>
<dbReference type="AlphaFoldDB" id="A0AB33YYV7"/>
<dbReference type="EMBL" id="ASHL01000013">
    <property type="protein sequence ID" value="EPD12181.1"/>
    <property type="molecule type" value="Genomic_DNA"/>
</dbReference>
<dbReference type="SUPFAM" id="SSF52343">
    <property type="entry name" value="Ferredoxin reductase-like, C-terminal NADP-linked domain"/>
    <property type="match status" value="1"/>
</dbReference>
<dbReference type="InterPro" id="IPR001041">
    <property type="entry name" value="2Fe-2S_ferredoxin-type"/>
</dbReference>
<evidence type="ECO:0000313" key="7">
    <source>
        <dbReference type="EMBL" id="EPD12181.1"/>
    </source>
</evidence>
<dbReference type="InterPro" id="IPR008333">
    <property type="entry name" value="Cbr1-like_FAD-bd_dom"/>
</dbReference>
<evidence type="ECO:0000256" key="4">
    <source>
        <dbReference type="ARBA" id="ARBA00023004"/>
    </source>
</evidence>
<dbReference type="SUPFAM" id="SSF63380">
    <property type="entry name" value="Riboflavin synthase domain-like"/>
    <property type="match status" value="1"/>
</dbReference>
<protein>
    <submittedName>
        <fullName evidence="7">PAH dioxygenase component ferredoxin reductase</fullName>
    </submittedName>
</protein>
<dbReference type="PROSITE" id="PS51384">
    <property type="entry name" value="FAD_FR"/>
    <property type="match status" value="1"/>
</dbReference>
<dbReference type="InterPro" id="IPR001433">
    <property type="entry name" value="OxRdtase_FAD/NAD-bd"/>
</dbReference>
<dbReference type="InterPro" id="IPR012675">
    <property type="entry name" value="Beta-grasp_dom_sf"/>
</dbReference>
<accession>A0AB33YYV7</accession>
<dbReference type="GO" id="GO:0051537">
    <property type="term" value="F:2 iron, 2 sulfur cluster binding"/>
    <property type="evidence" value="ECO:0007669"/>
    <property type="project" value="InterPro"/>
</dbReference>
<keyword evidence="2" id="KW-0285">Flavoprotein</keyword>
<feature type="domain" description="FAD-binding FR-type" evidence="6">
    <location>
        <begin position="102"/>
        <end position="201"/>
    </location>
</feature>
<evidence type="ECO:0000259" key="6">
    <source>
        <dbReference type="PROSITE" id="PS51384"/>
    </source>
</evidence>
<keyword evidence="4" id="KW-0408">Iron</keyword>
<dbReference type="PRINTS" id="PR00410">
    <property type="entry name" value="PHEHYDRXLASE"/>
</dbReference>
<evidence type="ECO:0000256" key="2">
    <source>
        <dbReference type="ARBA" id="ARBA00022630"/>
    </source>
</evidence>
<dbReference type="InterPro" id="IPR017938">
    <property type="entry name" value="Riboflavin_synthase-like_b-brl"/>
</dbReference>
<dbReference type="Gene3D" id="3.10.20.30">
    <property type="match status" value="1"/>
</dbReference>
<keyword evidence="1" id="KW-0813">Transport</keyword>
<keyword evidence="3" id="KW-0274">FAD</keyword>
<evidence type="ECO:0000256" key="3">
    <source>
        <dbReference type="ARBA" id="ARBA00022827"/>
    </source>
</evidence>
<dbReference type="CDD" id="cd00207">
    <property type="entry name" value="fer2"/>
    <property type="match status" value="1"/>
</dbReference>